<dbReference type="SUPFAM" id="SSF47353">
    <property type="entry name" value="Retrovirus capsid dimerization domain-like"/>
    <property type="match status" value="1"/>
</dbReference>
<dbReference type="PANTHER" id="PTHR45935:SF15">
    <property type="entry name" value="SCAN BOX DOMAIN-CONTAINING PROTEIN"/>
    <property type="match status" value="1"/>
</dbReference>
<keyword evidence="4" id="KW-1185">Reference proteome</keyword>
<evidence type="ECO:0000259" key="2">
    <source>
        <dbReference type="PROSITE" id="PS50804"/>
    </source>
</evidence>
<dbReference type="GeneTree" id="ENSGT00940000180255"/>
<dbReference type="Ensembl" id="ENSPNAT00000060221.1">
    <property type="protein sequence ID" value="ENSPNAP00000071675.1"/>
    <property type="gene ID" value="ENSPNAG00000036617.1"/>
</dbReference>
<sequence length="140" mass="15989">MELPGRRRRGRPQRRFMDVVKVDMEMVGVKVEDAMDRQHRQLFRTFDWPFVLAQQFRDSCRRWLLSEECDSKEVLDLVVLEQFITRLPEETAAWAQCHQPESMDEATKLSEAHMAAYSGAGASTQQTSLSSLGALPTTAG</sequence>
<keyword evidence="1" id="KW-0539">Nucleus</keyword>
<dbReference type="InterPro" id="IPR038269">
    <property type="entry name" value="SCAN_sf"/>
</dbReference>
<proteinExistence type="predicted"/>
<dbReference type="Pfam" id="PF02023">
    <property type="entry name" value="SCAN"/>
    <property type="match status" value="1"/>
</dbReference>
<evidence type="ECO:0000313" key="3">
    <source>
        <dbReference type="Ensembl" id="ENSPNAP00000071675.1"/>
    </source>
</evidence>
<dbReference type="Gene3D" id="1.10.4020.10">
    <property type="entry name" value="DNA breaking-rejoining enzymes"/>
    <property type="match status" value="1"/>
</dbReference>
<feature type="domain" description="SCAN box" evidence="2">
    <location>
        <begin position="49"/>
        <end position="111"/>
    </location>
</feature>
<dbReference type="InterPro" id="IPR050916">
    <property type="entry name" value="SCAN-C2H2_zinc_finger"/>
</dbReference>
<dbReference type="InterPro" id="IPR003309">
    <property type="entry name" value="SCAN_dom"/>
</dbReference>
<dbReference type="PANTHER" id="PTHR45935">
    <property type="entry name" value="PROTEIN ZBED8-RELATED"/>
    <property type="match status" value="1"/>
</dbReference>
<accession>A0AAR2L553</accession>
<evidence type="ECO:0000256" key="1">
    <source>
        <dbReference type="ARBA" id="ARBA00023242"/>
    </source>
</evidence>
<reference evidence="3" key="3">
    <citation type="submission" date="2025-09" db="UniProtKB">
        <authorList>
            <consortium name="Ensembl"/>
        </authorList>
    </citation>
    <scope>IDENTIFICATION</scope>
</reference>
<protein>
    <recommendedName>
        <fullName evidence="2">SCAN box domain-containing protein</fullName>
    </recommendedName>
</protein>
<evidence type="ECO:0000313" key="4">
    <source>
        <dbReference type="Proteomes" id="UP001501920"/>
    </source>
</evidence>
<reference evidence="3" key="2">
    <citation type="submission" date="2025-08" db="UniProtKB">
        <authorList>
            <consortium name="Ensembl"/>
        </authorList>
    </citation>
    <scope>IDENTIFICATION</scope>
</reference>
<organism evidence="3 4">
    <name type="scientific">Pygocentrus nattereri</name>
    <name type="common">Red-bellied piranha</name>
    <dbReference type="NCBI Taxonomy" id="42514"/>
    <lineage>
        <taxon>Eukaryota</taxon>
        <taxon>Metazoa</taxon>
        <taxon>Chordata</taxon>
        <taxon>Craniata</taxon>
        <taxon>Vertebrata</taxon>
        <taxon>Euteleostomi</taxon>
        <taxon>Actinopterygii</taxon>
        <taxon>Neopterygii</taxon>
        <taxon>Teleostei</taxon>
        <taxon>Ostariophysi</taxon>
        <taxon>Characiformes</taxon>
        <taxon>Characoidei</taxon>
        <taxon>Pygocentrus</taxon>
    </lineage>
</organism>
<dbReference type="PROSITE" id="PS50804">
    <property type="entry name" value="SCAN_BOX"/>
    <property type="match status" value="1"/>
</dbReference>
<name>A0AAR2L553_PYGNA</name>
<reference evidence="3 4" key="1">
    <citation type="submission" date="2020-10" db="EMBL/GenBank/DDBJ databases">
        <title>Pygocentrus nattereri (red-bellied piranha) genome, fPygNat1, primary haplotype.</title>
        <authorList>
            <person name="Myers G."/>
            <person name="Meyer A."/>
            <person name="Karagic N."/>
            <person name="Pippel M."/>
            <person name="Winkler S."/>
            <person name="Tracey A."/>
            <person name="Wood J."/>
            <person name="Formenti G."/>
            <person name="Howe K."/>
            <person name="Fedrigo O."/>
            <person name="Jarvis E.D."/>
        </authorList>
    </citation>
    <scope>NUCLEOTIDE SEQUENCE [LARGE SCALE GENOMIC DNA]</scope>
</reference>
<dbReference type="AlphaFoldDB" id="A0AAR2L553"/>
<dbReference type="Proteomes" id="UP001501920">
    <property type="component" value="Chromosome 11"/>
</dbReference>
<dbReference type="SMART" id="SM00431">
    <property type="entry name" value="SCAN"/>
    <property type="match status" value="1"/>
</dbReference>